<proteinExistence type="predicted"/>
<dbReference type="RefSeq" id="WP_179482764.1">
    <property type="nucleotide sequence ID" value="NZ_JACCFW010000001.1"/>
</dbReference>
<evidence type="ECO:0008006" key="3">
    <source>
        <dbReference type="Google" id="ProtNLM"/>
    </source>
</evidence>
<sequence>MADPDRITVLIDYQNVHGWARRLFHEYGSDRPRRSATSTAVRPMSP</sequence>
<name>A0A853DNS5_9MICO</name>
<keyword evidence="2" id="KW-1185">Reference proteome</keyword>
<comment type="caution">
    <text evidence="1">The sequence shown here is derived from an EMBL/GenBank/DDBJ whole genome shotgun (WGS) entry which is preliminary data.</text>
</comment>
<dbReference type="EMBL" id="JACCFW010000001">
    <property type="protein sequence ID" value="NYJ75805.1"/>
    <property type="molecule type" value="Genomic_DNA"/>
</dbReference>
<dbReference type="AlphaFoldDB" id="A0A853DNS5"/>
<accession>A0A853DNS5</accession>
<dbReference type="Proteomes" id="UP000571817">
    <property type="component" value="Unassembled WGS sequence"/>
</dbReference>
<protein>
    <recommendedName>
        <fullName evidence="3">NYN domain-containing protein</fullName>
    </recommendedName>
</protein>
<organism evidence="1 2">
    <name type="scientific">Allobranchiibius huperziae</name>
    <dbReference type="NCBI Taxonomy" id="1874116"/>
    <lineage>
        <taxon>Bacteria</taxon>
        <taxon>Bacillati</taxon>
        <taxon>Actinomycetota</taxon>
        <taxon>Actinomycetes</taxon>
        <taxon>Micrococcales</taxon>
        <taxon>Dermacoccaceae</taxon>
        <taxon>Allobranchiibius</taxon>
    </lineage>
</organism>
<reference evidence="1 2" key="1">
    <citation type="submission" date="2020-07" db="EMBL/GenBank/DDBJ databases">
        <title>Sequencing the genomes of 1000 actinobacteria strains.</title>
        <authorList>
            <person name="Klenk H.-P."/>
        </authorList>
    </citation>
    <scope>NUCLEOTIDE SEQUENCE [LARGE SCALE GENOMIC DNA]</scope>
    <source>
        <strain evidence="1 2">DSM 29531</strain>
    </source>
</reference>
<gene>
    <name evidence="1" type="ORF">HNR15_002768</name>
</gene>
<evidence type="ECO:0000313" key="1">
    <source>
        <dbReference type="EMBL" id="NYJ75805.1"/>
    </source>
</evidence>
<evidence type="ECO:0000313" key="2">
    <source>
        <dbReference type="Proteomes" id="UP000571817"/>
    </source>
</evidence>